<accession>A0A498IMX9</accession>
<dbReference type="Proteomes" id="UP000290289">
    <property type="component" value="Chromosome 11"/>
</dbReference>
<evidence type="ECO:0000313" key="2">
    <source>
        <dbReference type="Proteomes" id="UP000290289"/>
    </source>
</evidence>
<proteinExistence type="predicted"/>
<sequence length="265" mass="30388">MAAYGQGIAVRARPRTYHRAFQCSESHGALRLCKFLVMTPLLQFILVCNNCMIIISIMHGTTLLCAYCCVKLLSALAIKRREFLALKQGEMSVVDYDWEFWRLVEYCPGIRDNAKEKKNCALIQWVNDGVTYETLSAQVKGLSKLITGKMKGKQASTDEGQFNGFKNKFKVENINEALFMGGMKCKVVFFKRKVSLLLLAVGVIPLHDRPIRVLLVVVDFRISYRMTQQPDYEVPNNQYQQFALYLAFGYQFFPPIHQFPQIDMP</sequence>
<dbReference type="AlphaFoldDB" id="A0A498IMX9"/>
<gene>
    <name evidence="1" type="ORF">DVH24_005650</name>
</gene>
<name>A0A498IMX9_MALDO</name>
<reference evidence="1 2" key="1">
    <citation type="submission" date="2018-10" db="EMBL/GenBank/DDBJ databases">
        <title>A high-quality apple genome assembly.</title>
        <authorList>
            <person name="Hu J."/>
        </authorList>
    </citation>
    <scope>NUCLEOTIDE SEQUENCE [LARGE SCALE GENOMIC DNA]</scope>
    <source>
        <strain evidence="2">cv. HFTH1</strain>
        <tissue evidence="1">Young leaf</tissue>
    </source>
</reference>
<evidence type="ECO:0000313" key="1">
    <source>
        <dbReference type="EMBL" id="RXH83397.1"/>
    </source>
</evidence>
<protein>
    <recommendedName>
        <fullName evidence="3">Retrotransposon gag domain-containing protein</fullName>
    </recommendedName>
</protein>
<dbReference type="EMBL" id="RDQH01000337">
    <property type="protein sequence ID" value="RXH83397.1"/>
    <property type="molecule type" value="Genomic_DNA"/>
</dbReference>
<evidence type="ECO:0008006" key="3">
    <source>
        <dbReference type="Google" id="ProtNLM"/>
    </source>
</evidence>
<comment type="caution">
    <text evidence="1">The sequence shown here is derived from an EMBL/GenBank/DDBJ whole genome shotgun (WGS) entry which is preliminary data.</text>
</comment>
<organism evidence="1 2">
    <name type="scientific">Malus domestica</name>
    <name type="common">Apple</name>
    <name type="synonym">Pyrus malus</name>
    <dbReference type="NCBI Taxonomy" id="3750"/>
    <lineage>
        <taxon>Eukaryota</taxon>
        <taxon>Viridiplantae</taxon>
        <taxon>Streptophyta</taxon>
        <taxon>Embryophyta</taxon>
        <taxon>Tracheophyta</taxon>
        <taxon>Spermatophyta</taxon>
        <taxon>Magnoliopsida</taxon>
        <taxon>eudicotyledons</taxon>
        <taxon>Gunneridae</taxon>
        <taxon>Pentapetalae</taxon>
        <taxon>rosids</taxon>
        <taxon>fabids</taxon>
        <taxon>Rosales</taxon>
        <taxon>Rosaceae</taxon>
        <taxon>Amygdaloideae</taxon>
        <taxon>Maleae</taxon>
        <taxon>Malus</taxon>
    </lineage>
</organism>
<keyword evidence="2" id="KW-1185">Reference proteome</keyword>